<feature type="compositionally biased region" description="Acidic residues" evidence="1">
    <location>
        <begin position="218"/>
        <end position="234"/>
    </location>
</feature>
<protein>
    <submittedName>
        <fullName evidence="2">Tapemeasure chaperone</fullName>
    </submittedName>
</protein>
<dbReference type="EMBL" id="PP819608">
    <property type="protein sequence ID" value="XCD09629.1"/>
    <property type="molecule type" value="Genomic_DNA"/>
</dbReference>
<accession>A0AAU8BCK9</accession>
<name>A0AAU8BCK9_9CAUD</name>
<gene>
    <name evidence="2" type="ORF">Adastra084</name>
</gene>
<proteinExistence type="predicted"/>
<organism evidence="2">
    <name type="scientific">Bacillus phage Adastra</name>
    <dbReference type="NCBI Taxonomy" id="3143958"/>
    <lineage>
        <taxon>Viruses</taxon>
        <taxon>Duplodnaviria</taxon>
        <taxon>Heunggongvirae</taxon>
        <taxon>Uroviricota</taxon>
        <taxon>Caudoviricetes</taxon>
        <taxon>Herelleviridae</taxon>
        <taxon>Spounavirinae</taxon>
        <taxon>Okubovirus</taxon>
    </lineage>
</organism>
<reference evidence="2" key="1">
    <citation type="submission" date="2024-05" db="EMBL/GenBank/DDBJ databases">
        <authorList>
            <person name="Herbig A.F."/>
            <person name="Pendergrass E.L."/>
        </authorList>
    </citation>
    <scope>NUCLEOTIDE SEQUENCE</scope>
</reference>
<evidence type="ECO:0000256" key="1">
    <source>
        <dbReference type="SAM" id="MobiDB-lite"/>
    </source>
</evidence>
<evidence type="ECO:0000313" key="2">
    <source>
        <dbReference type="EMBL" id="XCD09629.1"/>
    </source>
</evidence>
<feature type="region of interest" description="Disordered" evidence="1">
    <location>
        <begin position="180"/>
        <end position="270"/>
    </location>
</feature>
<feature type="compositionally biased region" description="Basic and acidic residues" evidence="1">
    <location>
        <begin position="261"/>
        <end position="270"/>
    </location>
</feature>
<sequence>MLNKDNNNTLAAQINQGTKRTLTHELDYTHIDPKFIGKIVFHHPSQLEQMQIGIRRAALLGGIQPMDVRTDNLVLMLSTFEQVIDYKPDWFDFNNPELDYEILEETYKIYDEWYRSFRKANERGKIQEIAKTPESRFDWWIQTKFGVLPTDPRFTELTKEQKSLMFWHFQMDKNPQAFVKDGKARDDDYDEEEKQLENDTGGEGIPKPMPEGGYHDPEFEEEWDSDFEDEDIDPVPESVSGPEPDDFDVIGEVTPESNISEYKKDEWEEV</sequence>